<organism evidence="2 3">
    <name type="scientific">Actinia tenebrosa</name>
    <name type="common">Australian red waratah sea anemone</name>
    <dbReference type="NCBI Taxonomy" id="6105"/>
    <lineage>
        <taxon>Eukaryota</taxon>
        <taxon>Metazoa</taxon>
        <taxon>Cnidaria</taxon>
        <taxon>Anthozoa</taxon>
        <taxon>Hexacorallia</taxon>
        <taxon>Actiniaria</taxon>
        <taxon>Actiniidae</taxon>
        <taxon>Actinia</taxon>
    </lineage>
</organism>
<dbReference type="InterPro" id="IPR001242">
    <property type="entry name" value="Condensation_dom"/>
</dbReference>
<reference evidence="3" key="1">
    <citation type="submission" date="2025-08" db="UniProtKB">
        <authorList>
            <consortium name="RefSeq"/>
        </authorList>
    </citation>
    <scope>IDENTIFICATION</scope>
    <source>
        <tissue evidence="3">Tentacle</tissue>
    </source>
</reference>
<name>A0A6P8HYN9_ACTTE</name>
<keyword evidence="2" id="KW-1185">Reference proteome</keyword>
<dbReference type="KEGG" id="aten:116294330"/>
<feature type="domain" description="Condensation" evidence="1">
    <location>
        <begin position="90"/>
        <end position="173"/>
    </location>
</feature>
<feature type="unsure residue" description="D or N" evidence="3">
    <location>
        <position position="325"/>
    </location>
</feature>
<dbReference type="Gene3D" id="3.30.559.10">
    <property type="entry name" value="Chloramphenicol acetyltransferase-like domain"/>
    <property type="match status" value="1"/>
</dbReference>
<evidence type="ECO:0000313" key="2">
    <source>
        <dbReference type="Proteomes" id="UP000515163"/>
    </source>
</evidence>
<evidence type="ECO:0000313" key="3">
    <source>
        <dbReference type="RefSeq" id="XP_031557775.1"/>
    </source>
</evidence>
<dbReference type="InParanoid" id="A0A6P8HYN9"/>
<dbReference type="PANTHER" id="PTHR28037:SF1">
    <property type="entry name" value="ALCOHOL O-ACETYLTRANSFERASE 1-RELATED"/>
    <property type="match status" value="1"/>
</dbReference>
<dbReference type="OrthoDB" id="6345137at2759"/>
<dbReference type="GO" id="GO:0003824">
    <property type="term" value="F:catalytic activity"/>
    <property type="evidence" value="ECO:0007669"/>
    <property type="project" value="InterPro"/>
</dbReference>
<dbReference type="Proteomes" id="UP000515163">
    <property type="component" value="Unplaced"/>
</dbReference>
<protein>
    <submittedName>
        <fullName evidence="3">Uncharacterized protein LOC116294330</fullName>
    </submittedName>
</protein>
<dbReference type="InterPro" id="IPR023213">
    <property type="entry name" value="CAT-like_dom_sf"/>
</dbReference>
<sequence>MEYSKGDLIPLRKRCSTCPAKEKKVLVLMLQSCSLTHKFLWMPAWCREPFLFLMSVTLCYVCMRIHEDSNNNLWFKEMEDKSRIIFKTIKETARNWEGIFEQESQRSFDMGNGPLWRVTMLQEFFDSDKRHYENCLIFTFHHIICDGGSIMALYSQFLEYVNDLKAGKNVEVESMKLLEPCLSLMSHKIQATFLEKTLFYFLPFVLRVRSLFFKPKKNSFLEVFPPVILQNPSVEKKTVVIPRVIKADEMSKIIKSSKQHKCTIHGTITAATHLAMAQILQSGTGNTLPDPVSFTSSFNVSLRKECQPEVNMKEFGCFISVNMMDIPTPCAGITKEVFWKFAQECNKMVQSKVATKEHHKFLKMFANADVKSLFASMINNDESNGGRYDNMFNISNRGRFSIGEDEDDWQYKFAGTYFAMAEQHAGPPLANCVVSVNGNLYWGLIYYLNITTRKQAEEFIDLSLNILREASASV</sequence>
<dbReference type="InterPro" id="IPR052058">
    <property type="entry name" value="Alcohol_O-acetyltransferase"/>
</dbReference>
<dbReference type="RefSeq" id="XP_031557775.1">
    <property type="nucleotide sequence ID" value="XM_031701915.1"/>
</dbReference>
<accession>A0A6P8HYN9</accession>
<gene>
    <name evidence="3" type="primary">LOC116294330</name>
</gene>
<evidence type="ECO:0000259" key="1">
    <source>
        <dbReference type="Pfam" id="PF00668"/>
    </source>
</evidence>
<dbReference type="SUPFAM" id="SSF52777">
    <property type="entry name" value="CoA-dependent acyltransferases"/>
    <property type="match status" value="2"/>
</dbReference>
<dbReference type="AlphaFoldDB" id="A0A6P8HYN9"/>
<dbReference type="Pfam" id="PF00668">
    <property type="entry name" value="Condensation"/>
    <property type="match status" value="1"/>
</dbReference>
<dbReference type="PANTHER" id="PTHR28037">
    <property type="entry name" value="ALCOHOL O-ACETYLTRANSFERASE 1-RELATED"/>
    <property type="match status" value="1"/>
</dbReference>
<proteinExistence type="predicted"/>